<dbReference type="Pfam" id="PF19269">
    <property type="entry name" value="Anticodon_2"/>
    <property type="match status" value="1"/>
</dbReference>
<dbReference type="EMBL" id="CP002040">
    <property type="protein sequence ID" value="ADH66747.1"/>
    <property type="molecule type" value="Genomic_DNA"/>
</dbReference>
<feature type="domain" description="Aminoacyl-tRNA synthetase class I anticodon-binding" evidence="6">
    <location>
        <begin position="7"/>
        <end position="84"/>
    </location>
</feature>
<accession>D7B2P9</accession>
<dbReference type="InterPro" id="IPR020751">
    <property type="entry name" value="aa-tRNA-synth_I_codon-bd_sub2"/>
</dbReference>
<dbReference type="InterPro" id="IPR045462">
    <property type="entry name" value="aa-tRNA-synth_I_cd-bd"/>
</dbReference>
<keyword evidence="4" id="KW-0648">Protein biosynthesis</keyword>
<sequence>MKPGIGAEMLTASIAAFSDESLTWDAESLKGALEQAGAAQGLKLGKAQAPVRAAVTGRAVGLSLFESLELLGRERILERLRAALERLNT</sequence>
<dbReference type="Gene3D" id="1.10.10.350">
    <property type="match status" value="1"/>
</dbReference>
<keyword evidence="5" id="KW-0030">Aminoacyl-tRNA synthetase</keyword>
<dbReference type="AlphaFoldDB" id="D7B2P9"/>
<keyword evidence="8" id="KW-1185">Reference proteome</keyword>
<evidence type="ECO:0000256" key="1">
    <source>
        <dbReference type="ARBA" id="ARBA00022598"/>
    </source>
</evidence>
<evidence type="ECO:0000256" key="4">
    <source>
        <dbReference type="ARBA" id="ARBA00022917"/>
    </source>
</evidence>
<proteinExistence type="predicted"/>
<protein>
    <submittedName>
        <fullName evidence="7">Glutamyl-tRNA synthetase</fullName>
    </submittedName>
</protein>
<keyword evidence="2" id="KW-0547">Nucleotide-binding</keyword>
<evidence type="ECO:0000256" key="5">
    <source>
        <dbReference type="ARBA" id="ARBA00023146"/>
    </source>
</evidence>
<dbReference type="SUPFAM" id="SSF48163">
    <property type="entry name" value="An anticodon-binding domain of class I aminoacyl-tRNA synthetases"/>
    <property type="match status" value="1"/>
</dbReference>
<dbReference type="HOGENOM" id="CLU_2451652_0_0_11"/>
<evidence type="ECO:0000256" key="2">
    <source>
        <dbReference type="ARBA" id="ARBA00022741"/>
    </source>
</evidence>
<name>D7B2P9_NOCDD</name>
<dbReference type="eggNOG" id="COG0008">
    <property type="taxonomic scope" value="Bacteria"/>
</dbReference>
<dbReference type="GO" id="GO:0006412">
    <property type="term" value="P:translation"/>
    <property type="evidence" value="ECO:0007669"/>
    <property type="project" value="UniProtKB-KW"/>
</dbReference>
<reference evidence="7 8" key="1">
    <citation type="journal article" date="2010" name="Stand. Genomic Sci.">
        <title>Complete genome sequence of Nocardiopsis dassonvillei type strain (IMRU 509).</title>
        <authorList>
            <person name="Sun H."/>
            <person name="Lapidus A."/>
            <person name="Nolan M."/>
            <person name="Lucas S."/>
            <person name="Del Rio T.G."/>
            <person name="Tice H."/>
            <person name="Cheng J.F."/>
            <person name="Tapia R."/>
            <person name="Han C."/>
            <person name="Goodwin L."/>
            <person name="Pitluck S."/>
            <person name="Pagani I."/>
            <person name="Ivanova N."/>
            <person name="Mavromatis K."/>
            <person name="Mikhailova N."/>
            <person name="Pati A."/>
            <person name="Chen A."/>
            <person name="Palaniappan K."/>
            <person name="Land M."/>
            <person name="Hauser L."/>
            <person name="Chang Y.J."/>
            <person name="Jeffries C.D."/>
            <person name="Djao O.D."/>
            <person name="Rohde M."/>
            <person name="Sikorski J."/>
            <person name="Goker M."/>
            <person name="Woyke T."/>
            <person name="Bristow J."/>
            <person name="Eisen J.A."/>
            <person name="Markowitz V."/>
            <person name="Hugenholtz P."/>
            <person name="Kyrpides N.C."/>
            <person name="Klenk H.P."/>
        </authorList>
    </citation>
    <scope>NUCLEOTIDE SEQUENCE [LARGE SCALE GENOMIC DNA]</scope>
    <source>
        <strain evidence="8">ATCC 23218 / DSM 43111 / CIP 107115 / JCM 7437 / KCTC 9190 / NBRC 14626 / NCTC 10488 / NRRL B-5397 / IMRU 509</strain>
    </source>
</reference>
<evidence type="ECO:0000259" key="6">
    <source>
        <dbReference type="Pfam" id="PF19269"/>
    </source>
</evidence>
<organism evidence="7 8">
    <name type="scientific">Nocardiopsis dassonvillei (strain ATCC 23218 / DSM 43111 / CIP 107115 / JCM 7437 / KCTC 9190 / NBRC 14626 / NCTC 10488 / NRRL B-5397 / IMRU 509)</name>
    <name type="common">Actinomadura dassonvillei</name>
    <dbReference type="NCBI Taxonomy" id="446468"/>
    <lineage>
        <taxon>Bacteria</taxon>
        <taxon>Bacillati</taxon>
        <taxon>Actinomycetota</taxon>
        <taxon>Actinomycetes</taxon>
        <taxon>Streptosporangiales</taxon>
        <taxon>Nocardiopsidaceae</taxon>
        <taxon>Nocardiopsis</taxon>
    </lineage>
</organism>
<dbReference type="GO" id="GO:0005524">
    <property type="term" value="F:ATP binding"/>
    <property type="evidence" value="ECO:0007669"/>
    <property type="project" value="UniProtKB-KW"/>
</dbReference>
<dbReference type="Proteomes" id="UP000002219">
    <property type="component" value="Chromosome 1"/>
</dbReference>
<evidence type="ECO:0000313" key="7">
    <source>
        <dbReference type="EMBL" id="ADH66747.1"/>
    </source>
</evidence>
<dbReference type="STRING" id="446468.Ndas_1311"/>
<dbReference type="GO" id="GO:0004812">
    <property type="term" value="F:aminoacyl-tRNA ligase activity"/>
    <property type="evidence" value="ECO:0007669"/>
    <property type="project" value="UniProtKB-KW"/>
</dbReference>
<evidence type="ECO:0000256" key="3">
    <source>
        <dbReference type="ARBA" id="ARBA00022840"/>
    </source>
</evidence>
<dbReference type="InterPro" id="IPR008925">
    <property type="entry name" value="aa_tRNA-synth_I_cd-bd_sf"/>
</dbReference>
<evidence type="ECO:0000313" key="8">
    <source>
        <dbReference type="Proteomes" id="UP000002219"/>
    </source>
</evidence>
<dbReference type="KEGG" id="nda:Ndas_1311"/>
<dbReference type="GO" id="GO:0000049">
    <property type="term" value="F:tRNA binding"/>
    <property type="evidence" value="ECO:0007669"/>
    <property type="project" value="InterPro"/>
</dbReference>
<keyword evidence="1" id="KW-0436">Ligase</keyword>
<keyword evidence="3" id="KW-0067">ATP-binding</keyword>
<gene>
    <name evidence="7" type="ordered locus">Ndas_1311</name>
</gene>